<feature type="compositionally biased region" description="Polar residues" evidence="1">
    <location>
        <begin position="71"/>
        <end position="80"/>
    </location>
</feature>
<organism evidence="2 3">
    <name type="scientific">Albula glossodonta</name>
    <name type="common">roundjaw bonefish</name>
    <dbReference type="NCBI Taxonomy" id="121402"/>
    <lineage>
        <taxon>Eukaryota</taxon>
        <taxon>Metazoa</taxon>
        <taxon>Chordata</taxon>
        <taxon>Craniata</taxon>
        <taxon>Vertebrata</taxon>
        <taxon>Euteleostomi</taxon>
        <taxon>Actinopterygii</taxon>
        <taxon>Neopterygii</taxon>
        <taxon>Teleostei</taxon>
        <taxon>Albuliformes</taxon>
        <taxon>Albulidae</taxon>
        <taxon>Albula</taxon>
    </lineage>
</organism>
<dbReference type="EMBL" id="JAFBMS010000237">
    <property type="protein sequence ID" value="KAG9332487.1"/>
    <property type="molecule type" value="Genomic_DNA"/>
</dbReference>
<gene>
    <name evidence="2" type="ORF">JZ751_014585</name>
</gene>
<keyword evidence="3" id="KW-1185">Reference proteome</keyword>
<proteinExistence type="predicted"/>
<evidence type="ECO:0000313" key="3">
    <source>
        <dbReference type="Proteomes" id="UP000824540"/>
    </source>
</evidence>
<comment type="caution">
    <text evidence="2">The sequence shown here is derived from an EMBL/GenBank/DDBJ whole genome shotgun (WGS) entry which is preliminary data.</text>
</comment>
<name>A0A8T2N7K5_9TELE</name>
<protein>
    <submittedName>
        <fullName evidence="2">Uncharacterized protein</fullName>
    </submittedName>
</protein>
<feature type="region of interest" description="Disordered" evidence="1">
    <location>
        <begin position="66"/>
        <end position="90"/>
    </location>
</feature>
<sequence>MGRIVNQRDCSRSVSGGVWEVGVGGWGAVIDQQARSSGSDVTPPQRIHTLKQPLPPALITGSIITRRDQSPGEQTQNHNTMRAWGLPGNTNTTGMFSSRYGSPLEAWLPWKKVST</sequence>
<evidence type="ECO:0000313" key="2">
    <source>
        <dbReference type="EMBL" id="KAG9332487.1"/>
    </source>
</evidence>
<evidence type="ECO:0000256" key="1">
    <source>
        <dbReference type="SAM" id="MobiDB-lite"/>
    </source>
</evidence>
<dbReference type="AlphaFoldDB" id="A0A8T2N7K5"/>
<reference evidence="2" key="1">
    <citation type="thesis" date="2021" institute="BYU ScholarsArchive" country="Provo, UT, USA">
        <title>Applications of and Algorithms for Genome Assembly and Genomic Analyses with an Emphasis on Marine Teleosts.</title>
        <authorList>
            <person name="Pickett B.D."/>
        </authorList>
    </citation>
    <scope>NUCLEOTIDE SEQUENCE</scope>
    <source>
        <strain evidence="2">HI-2016</strain>
    </source>
</reference>
<dbReference type="Proteomes" id="UP000824540">
    <property type="component" value="Unassembled WGS sequence"/>
</dbReference>
<accession>A0A8T2N7K5</accession>